<dbReference type="InterPro" id="IPR004731">
    <property type="entry name" value="Transaldolase_3B/F6P_aldolase"/>
</dbReference>
<organism evidence="19 20">
    <name type="scientific">Geodia barretti</name>
    <name type="common">Barrett's horny sponge</name>
    <dbReference type="NCBI Taxonomy" id="519541"/>
    <lineage>
        <taxon>Eukaryota</taxon>
        <taxon>Metazoa</taxon>
        <taxon>Porifera</taxon>
        <taxon>Demospongiae</taxon>
        <taxon>Heteroscleromorpha</taxon>
        <taxon>Tetractinellida</taxon>
        <taxon>Astrophorina</taxon>
        <taxon>Geodiidae</taxon>
        <taxon>Geodia</taxon>
    </lineage>
</organism>
<name>A0AA35S7K8_GEOBA</name>
<evidence type="ECO:0000256" key="6">
    <source>
        <dbReference type="ARBA" id="ARBA00022598"/>
    </source>
</evidence>
<dbReference type="GO" id="GO:0042802">
    <property type="term" value="F:identical protein binding"/>
    <property type="evidence" value="ECO:0007669"/>
    <property type="project" value="TreeGrafter"/>
</dbReference>
<evidence type="ECO:0000256" key="12">
    <source>
        <dbReference type="ARBA" id="ARBA00022975"/>
    </source>
</evidence>
<comment type="similarity">
    <text evidence="3 16">Belongs to the CTP synthase family.</text>
</comment>
<dbReference type="HAMAP" id="MF_01227">
    <property type="entry name" value="PyrG"/>
    <property type="match status" value="1"/>
</dbReference>
<comment type="catalytic activity">
    <reaction evidence="14 16">
        <text>UTP + L-glutamine + ATP + H2O = CTP + L-glutamate + ADP + phosphate + 2 H(+)</text>
        <dbReference type="Rhea" id="RHEA:26426"/>
        <dbReference type="ChEBI" id="CHEBI:15377"/>
        <dbReference type="ChEBI" id="CHEBI:15378"/>
        <dbReference type="ChEBI" id="CHEBI:29985"/>
        <dbReference type="ChEBI" id="CHEBI:30616"/>
        <dbReference type="ChEBI" id="CHEBI:37563"/>
        <dbReference type="ChEBI" id="CHEBI:43474"/>
        <dbReference type="ChEBI" id="CHEBI:46398"/>
        <dbReference type="ChEBI" id="CHEBI:58359"/>
        <dbReference type="ChEBI" id="CHEBI:456216"/>
        <dbReference type="EC" id="6.3.4.2"/>
    </reaction>
</comment>
<dbReference type="Gene3D" id="3.40.50.880">
    <property type="match status" value="1"/>
</dbReference>
<sequence length="783" mass="84936">MPTKFIFVTGGVVSSIGKGICVASIGRILKSQGLAVTVIKLDPYLNVDPGTMSPYQHGEVFVTKDGGETDLDLGHYERFIDVELTRDSNVTAGQTYLTLITRERRGDFLGGTIQTVPHLTNEIKARLIGLAEKSAADVVVVEVGGTVGDIEGLPFLEAIRQMRNEVGRDNVFYVHLTLLPYIMASEELKTKPTQHSVKELRSIGIQPDALICRSDSEISHGIRDKLSLFCDVDSQAIFPMPTVKNVYEVPLIMEESGVGRILSQALGLSGHCQLDDWSRLVDQMNAADGEVPIAIVGKYVEYPDSYMSVREALRHAAASCGVRADVRWVHSEAVERDGPDHHLKDVCGIVVPGGFGPRGVEGMVDTSRYARAKGVPYLGLCLGMQVMIIDWARNVTGLTGANSSELDPDCRQPVIDIMLGQKGVTDMGGTMRLGQYPCRPQSNTRMAQAYAAPEVMERHRHRYEVNNKYRESLEASGMIMSGLSPDGELVETAEIPDHPFMVGVQFHPEFQSRPNRPHPLFSALVGQACDIVREGKQLPFRGIRAIAVRNGHGNRVNRPQEDETVKLFLDTANIEEIRRGAELGVISGVTTNPSLAAKEGIGGSAGYRAAVQEIADIIDGPISVEVVSTDADGMIAEGRDIAEWIPNPWVKIPSTEEGFKAISALARDGIKINQTLVFSVNQALLGANAGSTVVSPFVGRLDDIGHDGIGLVGNIVDVYREQAIETMVMAASIRGPRHCQLAAEIGADISTVPYGVLMQMMKHPLTDAGLSQFLQDWQKASGG</sequence>
<dbReference type="Gene3D" id="3.40.50.300">
    <property type="entry name" value="P-loop containing nucleotide triphosphate hydrolases"/>
    <property type="match status" value="1"/>
</dbReference>
<dbReference type="GO" id="GO:0005829">
    <property type="term" value="C:cytosol"/>
    <property type="evidence" value="ECO:0007669"/>
    <property type="project" value="TreeGrafter"/>
</dbReference>
<dbReference type="CDD" id="cd01746">
    <property type="entry name" value="GATase1_CTP_Synthase"/>
    <property type="match status" value="1"/>
</dbReference>
<evidence type="ECO:0000256" key="11">
    <source>
        <dbReference type="ARBA" id="ARBA00022962"/>
    </source>
</evidence>
<dbReference type="GO" id="GO:0019856">
    <property type="term" value="P:pyrimidine nucleobase biosynthetic process"/>
    <property type="evidence" value="ECO:0007669"/>
    <property type="project" value="TreeGrafter"/>
</dbReference>
<proteinExistence type="inferred from homology"/>
<keyword evidence="7" id="KW-0479">Metal-binding</keyword>
<dbReference type="GO" id="GO:0016832">
    <property type="term" value="F:aldehyde-lyase activity"/>
    <property type="evidence" value="ECO:0007669"/>
    <property type="project" value="InterPro"/>
</dbReference>
<dbReference type="InterPro" id="IPR027417">
    <property type="entry name" value="P-loop_NTPase"/>
</dbReference>
<dbReference type="InterPro" id="IPR033828">
    <property type="entry name" value="GATase1_CTP_Synthase"/>
</dbReference>
<dbReference type="GO" id="GO:0044210">
    <property type="term" value="P:'de novo' CTP biosynthetic process"/>
    <property type="evidence" value="ECO:0007669"/>
    <property type="project" value="UniProtKB-UniRule"/>
</dbReference>
<keyword evidence="8 16" id="KW-0547">Nucleotide-binding</keyword>
<evidence type="ECO:0000256" key="5">
    <source>
        <dbReference type="ARBA" id="ARBA00022490"/>
    </source>
</evidence>
<keyword evidence="20" id="KW-1185">Reference proteome</keyword>
<evidence type="ECO:0000256" key="1">
    <source>
        <dbReference type="ARBA" id="ARBA00004496"/>
    </source>
</evidence>
<keyword evidence="6 16" id="KW-0436">Ligase</keyword>
<dbReference type="GO" id="GO:0046872">
    <property type="term" value="F:metal ion binding"/>
    <property type="evidence" value="ECO:0007669"/>
    <property type="project" value="UniProtKB-KW"/>
</dbReference>
<dbReference type="GO" id="GO:0097268">
    <property type="term" value="C:cytoophidium"/>
    <property type="evidence" value="ECO:0007669"/>
    <property type="project" value="UniProtKB-ARBA"/>
</dbReference>
<feature type="domain" description="Glutamine amidotransferase" evidence="17">
    <location>
        <begin position="303"/>
        <end position="524"/>
    </location>
</feature>
<dbReference type="SUPFAM" id="SSF51569">
    <property type="entry name" value="Aldolase"/>
    <property type="match status" value="1"/>
</dbReference>
<evidence type="ECO:0000256" key="14">
    <source>
        <dbReference type="ARBA" id="ARBA00047781"/>
    </source>
</evidence>
<evidence type="ECO:0000256" key="8">
    <source>
        <dbReference type="ARBA" id="ARBA00022741"/>
    </source>
</evidence>
<reference evidence="19" key="1">
    <citation type="submission" date="2023-03" db="EMBL/GenBank/DDBJ databases">
        <authorList>
            <person name="Steffen K."/>
            <person name="Cardenas P."/>
        </authorList>
    </citation>
    <scope>NUCLEOTIDE SEQUENCE</scope>
</reference>
<dbReference type="CDD" id="cd00956">
    <property type="entry name" value="Transaldolase_FSA"/>
    <property type="match status" value="1"/>
</dbReference>
<dbReference type="GO" id="GO:0005524">
    <property type="term" value="F:ATP binding"/>
    <property type="evidence" value="ECO:0007669"/>
    <property type="project" value="UniProtKB-KW"/>
</dbReference>
<evidence type="ECO:0000256" key="7">
    <source>
        <dbReference type="ARBA" id="ARBA00022723"/>
    </source>
</evidence>
<dbReference type="NCBIfam" id="NF003792">
    <property type="entry name" value="PRK05380.1"/>
    <property type="match status" value="1"/>
</dbReference>
<comment type="pathway">
    <text evidence="2 16">Pyrimidine metabolism; CTP biosynthesis via de novo pathway; CTP from UDP: step 2/2.</text>
</comment>
<evidence type="ECO:0000256" key="15">
    <source>
        <dbReference type="ARBA" id="ARBA00070745"/>
    </source>
</evidence>
<dbReference type="Gene3D" id="3.20.20.70">
    <property type="entry name" value="Aldolase class I"/>
    <property type="match status" value="1"/>
</dbReference>
<evidence type="ECO:0000256" key="10">
    <source>
        <dbReference type="ARBA" id="ARBA00022842"/>
    </source>
</evidence>
<comment type="function">
    <text evidence="16">Catalyzes the ATP-dependent amination of UTP to CTP with either L-glutamine or ammonia as the source of nitrogen.</text>
</comment>
<dbReference type="Proteomes" id="UP001174909">
    <property type="component" value="Unassembled WGS sequence"/>
</dbReference>
<feature type="domain" description="CTP synthase N-terminal" evidence="18">
    <location>
        <begin position="4"/>
        <end position="268"/>
    </location>
</feature>
<dbReference type="EC" id="6.3.4.2" evidence="4 16"/>
<evidence type="ECO:0000313" key="20">
    <source>
        <dbReference type="Proteomes" id="UP001174909"/>
    </source>
</evidence>
<dbReference type="InterPro" id="IPR001585">
    <property type="entry name" value="TAL/FSA"/>
</dbReference>
<keyword evidence="5" id="KW-0963">Cytoplasm</keyword>
<dbReference type="Pfam" id="PF06418">
    <property type="entry name" value="CTP_synth_N"/>
    <property type="match status" value="1"/>
</dbReference>
<keyword evidence="10" id="KW-0460">Magnesium</keyword>
<evidence type="ECO:0000259" key="17">
    <source>
        <dbReference type="Pfam" id="PF00117"/>
    </source>
</evidence>
<accession>A0AA35S7K8</accession>
<dbReference type="Pfam" id="PF00117">
    <property type="entry name" value="GATase"/>
    <property type="match status" value="1"/>
</dbReference>
<comment type="caution">
    <text evidence="19">The sequence shown here is derived from an EMBL/GenBank/DDBJ whole genome shotgun (WGS) entry which is preliminary data.</text>
</comment>
<dbReference type="PROSITE" id="PS51273">
    <property type="entry name" value="GATASE_TYPE_1"/>
    <property type="match status" value="1"/>
</dbReference>
<keyword evidence="13" id="KW-0704">Schiff base</keyword>
<protein>
    <recommendedName>
        <fullName evidence="15 16">CTP synthase</fullName>
        <ecNumber evidence="4 16">6.3.4.2</ecNumber>
    </recommendedName>
    <alternativeName>
        <fullName evidence="16">UTP--ammonia ligase</fullName>
    </alternativeName>
</protein>
<evidence type="ECO:0000256" key="3">
    <source>
        <dbReference type="ARBA" id="ARBA00007533"/>
    </source>
</evidence>
<dbReference type="NCBIfam" id="TIGR00875">
    <property type="entry name" value="fsa_talC_mipB"/>
    <property type="match status" value="1"/>
</dbReference>
<keyword evidence="9 16" id="KW-0067">ATP-binding</keyword>
<dbReference type="FunFam" id="3.40.50.880:FF:000002">
    <property type="entry name" value="CTP synthase"/>
    <property type="match status" value="1"/>
</dbReference>
<dbReference type="FunFam" id="3.40.50.300:FF:000009">
    <property type="entry name" value="CTP synthase"/>
    <property type="match status" value="1"/>
</dbReference>
<dbReference type="InterPro" id="IPR013785">
    <property type="entry name" value="Aldolase_TIM"/>
</dbReference>
<dbReference type="EMBL" id="CASHTH010002004">
    <property type="protein sequence ID" value="CAI8023376.1"/>
    <property type="molecule type" value="Genomic_DNA"/>
</dbReference>
<gene>
    <name evidence="19" type="ORF">GBAR_LOCUS13666</name>
</gene>
<keyword evidence="12 16" id="KW-0665">Pyrimidine biosynthesis</keyword>
<evidence type="ECO:0000256" key="16">
    <source>
        <dbReference type="RuleBase" id="RU810713"/>
    </source>
</evidence>
<dbReference type="NCBIfam" id="TIGR00337">
    <property type="entry name" value="PyrG"/>
    <property type="match status" value="1"/>
</dbReference>
<evidence type="ECO:0000256" key="4">
    <source>
        <dbReference type="ARBA" id="ARBA00012291"/>
    </source>
</evidence>
<dbReference type="InterPro" id="IPR029062">
    <property type="entry name" value="Class_I_gatase-like"/>
</dbReference>
<dbReference type="AlphaFoldDB" id="A0AA35S7K8"/>
<dbReference type="PANTHER" id="PTHR11550">
    <property type="entry name" value="CTP SYNTHASE"/>
    <property type="match status" value="1"/>
</dbReference>
<dbReference type="FunFam" id="3.20.20.70:FF:000018">
    <property type="entry name" value="Probable transaldolase"/>
    <property type="match status" value="1"/>
</dbReference>
<evidence type="ECO:0000256" key="2">
    <source>
        <dbReference type="ARBA" id="ARBA00005171"/>
    </source>
</evidence>
<dbReference type="SUPFAM" id="SSF52317">
    <property type="entry name" value="Class I glutamine amidotransferase-like"/>
    <property type="match status" value="1"/>
</dbReference>
<dbReference type="InterPro" id="IPR017456">
    <property type="entry name" value="CTP_synthase_N"/>
</dbReference>
<dbReference type="PANTHER" id="PTHR11550:SF0">
    <property type="entry name" value="CTP SYNTHASE-RELATED"/>
    <property type="match status" value="1"/>
</dbReference>
<dbReference type="CDD" id="cd03113">
    <property type="entry name" value="CTPS_N"/>
    <property type="match status" value="1"/>
</dbReference>
<dbReference type="InterPro" id="IPR033919">
    <property type="entry name" value="TSA/FSA_arc/bac"/>
</dbReference>
<dbReference type="GO" id="GO:0005975">
    <property type="term" value="P:carbohydrate metabolic process"/>
    <property type="evidence" value="ECO:0007669"/>
    <property type="project" value="InterPro"/>
</dbReference>
<evidence type="ECO:0000313" key="19">
    <source>
        <dbReference type="EMBL" id="CAI8023376.1"/>
    </source>
</evidence>
<dbReference type="GO" id="GO:0003883">
    <property type="term" value="F:CTP synthase activity"/>
    <property type="evidence" value="ECO:0007669"/>
    <property type="project" value="UniProtKB-UniRule"/>
</dbReference>
<evidence type="ECO:0000256" key="9">
    <source>
        <dbReference type="ARBA" id="ARBA00022840"/>
    </source>
</evidence>
<evidence type="ECO:0000256" key="13">
    <source>
        <dbReference type="ARBA" id="ARBA00023270"/>
    </source>
</evidence>
<dbReference type="InterPro" id="IPR004468">
    <property type="entry name" value="CTP_synthase"/>
</dbReference>
<comment type="subcellular location">
    <subcellularLocation>
        <location evidence="1">Cytoplasm</location>
    </subcellularLocation>
</comment>
<keyword evidence="11 16" id="KW-0315">Glutamine amidotransferase</keyword>
<dbReference type="SUPFAM" id="SSF52540">
    <property type="entry name" value="P-loop containing nucleoside triphosphate hydrolases"/>
    <property type="match status" value="1"/>
</dbReference>
<evidence type="ECO:0000259" key="18">
    <source>
        <dbReference type="Pfam" id="PF06418"/>
    </source>
</evidence>
<dbReference type="InterPro" id="IPR017926">
    <property type="entry name" value="GATASE"/>
</dbReference>
<dbReference type="Pfam" id="PF00923">
    <property type="entry name" value="TAL_FSA"/>
    <property type="match status" value="1"/>
</dbReference>